<accession>A0A381RMP6</accession>
<gene>
    <name evidence="1" type="ORF">METZ01_LOCUS45976</name>
</gene>
<protein>
    <submittedName>
        <fullName evidence="1">Uncharacterized protein</fullName>
    </submittedName>
</protein>
<reference evidence="1" key="1">
    <citation type="submission" date="2018-05" db="EMBL/GenBank/DDBJ databases">
        <authorList>
            <person name="Lanie J.A."/>
            <person name="Ng W.-L."/>
            <person name="Kazmierczak K.M."/>
            <person name="Andrzejewski T.M."/>
            <person name="Davidsen T.M."/>
            <person name="Wayne K.J."/>
            <person name="Tettelin H."/>
            <person name="Glass J.I."/>
            <person name="Rusch D."/>
            <person name="Podicherti R."/>
            <person name="Tsui H.-C.T."/>
            <person name="Winkler M.E."/>
        </authorList>
    </citation>
    <scope>NUCLEOTIDE SEQUENCE</scope>
</reference>
<evidence type="ECO:0000313" key="1">
    <source>
        <dbReference type="EMBL" id="SUZ93122.1"/>
    </source>
</evidence>
<proteinExistence type="predicted"/>
<organism evidence="1">
    <name type="scientific">marine metagenome</name>
    <dbReference type="NCBI Taxonomy" id="408172"/>
    <lineage>
        <taxon>unclassified sequences</taxon>
        <taxon>metagenomes</taxon>
        <taxon>ecological metagenomes</taxon>
    </lineage>
</organism>
<name>A0A381RMP6_9ZZZZ</name>
<dbReference type="EMBL" id="UINC01002120">
    <property type="protein sequence ID" value="SUZ93122.1"/>
    <property type="molecule type" value="Genomic_DNA"/>
</dbReference>
<dbReference type="AlphaFoldDB" id="A0A381RMP6"/>
<sequence>MVIEVTPLDTLINRFVDIIRQVMLRSKFGPNTSTAVISSGQHRQCVGCHRILRSGHLDSRPCPGSRMSITQLTDF</sequence>